<proteinExistence type="predicted"/>
<keyword evidence="5" id="KW-1185">Reference proteome</keyword>
<dbReference type="InterPro" id="IPR019886">
    <property type="entry name" value="Na_symporter_ssu"/>
</dbReference>
<evidence type="ECO:0000313" key="5">
    <source>
        <dbReference type="Proteomes" id="UP000546031"/>
    </source>
</evidence>
<keyword evidence="2" id="KW-0812">Transmembrane</keyword>
<protein>
    <submittedName>
        <fullName evidence="4">DUF4212 domain-containing protein</fullName>
    </submittedName>
</protein>
<evidence type="ECO:0000256" key="2">
    <source>
        <dbReference type="SAM" id="Phobius"/>
    </source>
</evidence>
<dbReference type="NCBIfam" id="TIGR03647">
    <property type="entry name" value="Na_symport_sm"/>
    <property type="match status" value="1"/>
</dbReference>
<name>A0A850HDK3_9SPHN</name>
<evidence type="ECO:0000256" key="1">
    <source>
        <dbReference type="SAM" id="MobiDB-lite"/>
    </source>
</evidence>
<gene>
    <name evidence="4" type="ORF">HUO12_13425</name>
</gene>
<accession>A0A850HDK3</accession>
<evidence type="ECO:0000259" key="3">
    <source>
        <dbReference type="Pfam" id="PF13937"/>
    </source>
</evidence>
<feature type="transmembrane region" description="Helical" evidence="2">
    <location>
        <begin position="52"/>
        <end position="71"/>
    </location>
</feature>
<feature type="compositionally biased region" description="Low complexity" evidence="1">
    <location>
        <begin position="22"/>
        <end position="39"/>
    </location>
</feature>
<feature type="region of interest" description="Disordered" evidence="1">
    <location>
        <begin position="1"/>
        <end position="40"/>
    </location>
</feature>
<evidence type="ECO:0000313" key="4">
    <source>
        <dbReference type="EMBL" id="NVE95899.1"/>
    </source>
</evidence>
<feature type="compositionally biased region" description="Acidic residues" evidence="1">
    <location>
        <begin position="1"/>
        <end position="21"/>
    </location>
</feature>
<sequence>MDETVSADDPGDFEMSSEDTSDTSSSSSSSSSPETGETSAVEDAYWRENIRLLVTLMTIWFVCSFGAGILFRDFLDQFMLGGYPLGFWFAQQGSIYVFMALIFYYVVKMRKIERKYDLDD</sequence>
<dbReference type="AlphaFoldDB" id="A0A850HDK3"/>
<dbReference type="Pfam" id="PF13937">
    <property type="entry name" value="DUF4212"/>
    <property type="match status" value="1"/>
</dbReference>
<organism evidence="4 5">
    <name type="scientific">Altererythrobacter lutimaris</name>
    <dbReference type="NCBI Taxonomy" id="2743979"/>
    <lineage>
        <taxon>Bacteria</taxon>
        <taxon>Pseudomonadati</taxon>
        <taxon>Pseudomonadota</taxon>
        <taxon>Alphaproteobacteria</taxon>
        <taxon>Sphingomonadales</taxon>
        <taxon>Erythrobacteraceae</taxon>
        <taxon>Altererythrobacter</taxon>
    </lineage>
</organism>
<feature type="transmembrane region" description="Helical" evidence="2">
    <location>
        <begin position="83"/>
        <end position="107"/>
    </location>
</feature>
<feature type="domain" description="Sodium symporter small subunit" evidence="3">
    <location>
        <begin position="43"/>
        <end position="118"/>
    </location>
</feature>
<dbReference type="Proteomes" id="UP000546031">
    <property type="component" value="Unassembled WGS sequence"/>
</dbReference>
<dbReference type="EMBL" id="JABWTA010000001">
    <property type="protein sequence ID" value="NVE95899.1"/>
    <property type="molecule type" value="Genomic_DNA"/>
</dbReference>
<comment type="caution">
    <text evidence="4">The sequence shown here is derived from an EMBL/GenBank/DDBJ whole genome shotgun (WGS) entry which is preliminary data.</text>
</comment>
<keyword evidence="2" id="KW-1133">Transmembrane helix</keyword>
<keyword evidence="2" id="KW-0472">Membrane</keyword>
<dbReference type="RefSeq" id="WP_176274079.1">
    <property type="nucleotide sequence ID" value="NZ_JABWTA010000001.1"/>
</dbReference>
<reference evidence="4 5" key="1">
    <citation type="submission" date="2020-06" db="EMBL/GenBank/DDBJ databases">
        <title>Altererythrobacter lutimaris sp. nov., a marine bacterium isolated from a tidal flat.</title>
        <authorList>
            <person name="Kim D."/>
            <person name="Yoo Y."/>
            <person name="Kim J.-J."/>
        </authorList>
    </citation>
    <scope>NUCLEOTIDE SEQUENCE [LARGE SCALE GENOMIC DNA]</scope>
    <source>
        <strain evidence="4 5">JGD-16</strain>
    </source>
</reference>